<evidence type="ECO:0000256" key="10">
    <source>
        <dbReference type="SAM" id="MobiDB-lite"/>
    </source>
</evidence>
<comment type="subcellular location">
    <subcellularLocation>
        <location evidence="1">Cell membrane</location>
        <topology evidence="1">Multi-pass membrane protein</topology>
    </subcellularLocation>
</comment>
<keyword evidence="15" id="KW-1185">Reference proteome</keyword>
<proteinExistence type="inferred from homology"/>
<dbReference type="Pfam" id="PF02743">
    <property type="entry name" value="dCache_1"/>
    <property type="match status" value="1"/>
</dbReference>
<feature type="compositionally biased region" description="Low complexity" evidence="10">
    <location>
        <begin position="621"/>
        <end position="634"/>
    </location>
</feature>
<dbReference type="Pfam" id="PF00015">
    <property type="entry name" value="MCPsignal"/>
    <property type="match status" value="1"/>
</dbReference>
<sequence length="657" mass="70825">MNLRNRMLVFILLPVIVLTSFLSYYAYHTAENLLRSELLRGNKFTAESYSRKINEVLVKQEAVASSLAAIIAGKQPSKQEIAILINEAKKSNSEISNILVAFDTNEYVDTDGWNPPADYDVRTRDWYKKIFASTGITYTDVYESASNHKLMADVGCPIVVNGKKIGVIAIDVQVEGILNVTSSMKNGDIGYVFVLDNKGSFISHPVYTAKERLQTIENGSLAGFFEQIQKEKNVERIIPVEGKDRMCQAVSIGQTGWTLVTSTDYDALFGGIKEMAVILTIASIIVIILLGGLILYIVRYIVGALDKMIAACEALADGDFREKPRTVILKDEIGRVADAIILTRDKLRELMKKVSDSAEQVAAASEELTASASQSAQASNQVAISITNVAQGADEQTRALGRTKEVVMGMGNQLQSLGKTAQRVAETATSTTQKASHGAQAVNEAIGQMNSINRKMEESSKVVATLGDRSQEVGQIVDTISGIAGQTNLLALNAAIEAARAGEQGRGFAVVAEEVRKLAEQSQEAAKHIADLISNIQADTEDAVQAMQEGNQEVQLGSSVVNKTGEIFAEIETMIQEVNTQVGLAHAAMVDIDAASANITHSIESVDEISKNTSSEAQNVSAATEEQAASMEEMSTASMSLANLAQDLQNAVNKFKI</sequence>
<dbReference type="GO" id="GO:0006935">
    <property type="term" value="P:chemotaxis"/>
    <property type="evidence" value="ECO:0007669"/>
    <property type="project" value="UniProtKB-KW"/>
</dbReference>
<keyword evidence="5 11" id="KW-1133">Transmembrane helix</keyword>
<evidence type="ECO:0000259" key="13">
    <source>
        <dbReference type="PROSITE" id="PS50885"/>
    </source>
</evidence>
<feature type="transmembrane region" description="Helical" evidence="11">
    <location>
        <begin position="275"/>
        <end position="298"/>
    </location>
</feature>
<name>A0A9Y2AIE3_9FIRM</name>
<dbReference type="CDD" id="cd11386">
    <property type="entry name" value="MCP_signal"/>
    <property type="match status" value="1"/>
</dbReference>
<dbReference type="SMART" id="SM00283">
    <property type="entry name" value="MA"/>
    <property type="match status" value="1"/>
</dbReference>
<dbReference type="InterPro" id="IPR033479">
    <property type="entry name" value="dCache_1"/>
</dbReference>
<keyword evidence="6 11" id="KW-0472">Membrane</keyword>
<dbReference type="Gene3D" id="1.10.287.950">
    <property type="entry name" value="Methyl-accepting chemotaxis protein"/>
    <property type="match status" value="1"/>
</dbReference>
<dbReference type="SMART" id="SM00304">
    <property type="entry name" value="HAMP"/>
    <property type="match status" value="2"/>
</dbReference>
<dbReference type="SUPFAM" id="SSF103190">
    <property type="entry name" value="Sensory domain-like"/>
    <property type="match status" value="1"/>
</dbReference>
<keyword evidence="3" id="KW-0145">Chemotaxis</keyword>
<evidence type="ECO:0000256" key="4">
    <source>
        <dbReference type="ARBA" id="ARBA00022692"/>
    </source>
</evidence>
<dbReference type="PROSITE" id="PS50885">
    <property type="entry name" value="HAMP"/>
    <property type="match status" value="1"/>
</dbReference>
<dbReference type="RefSeq" id="WP_147667414.1">
    <property type="nucleotide sequence ID" value="NZ_CP120678.1"/>
</dbReference>
<evidence type="ECO:0000259" key="12">
    <source>
        <dbReference type="PROSITE" id="PS50111"/>
    </source>
</evidence>
<feature type="transmembrane region" description="Helical" evidence="11">
    <location>
        <begin position="7"/>
        <end position="27"/>
    </location>
</feature>
<comment type="similarity">
    <text evidence="8">Belongs to the methyl-accepting chemotaxis (MCP) protein family.</text>
</comment>
<dbReference type="SUPFAM" id="SSF58104">
    <property type="entry name" value="Methyl-accepting chemotaxis protein (MCP) signaling domain"/>
    <property type="match status" value="1"/>
</dbReference>
<keyword evidence="2" id="KW-1003">Cell membrane</keyword>
<dbReference type="EMBL" id="CP120678">
    <property type="protein sequence ID" value="WIW70827.1"/>
    <property type="molecule type" value="Genomic_DNA"/>
</dbReference>
<accession>A0A9Y2AIE3</accession>
<dbReference type="InterPro" id="IPR029151">
    <property type="entry name" value="Sensor-like_sf"/>
</dbReference>
<evidence type="ECO:0000256" key="6">
    <source>
        <dbReference type="ARBA" id="ARBA00023136"/>
    </source>
</evidence>
<reference evidence="14" key="1">
    <citation type="submission" date="2023-03" db="EMBL/GenBank/DDBJ databases">
        <title>Selenobaculum gbiensis gen. nov. sp. nov., a new bacterium isolated from the gut microbiota of IBD patient.</title>
        <authorList>
            <person name="Yeo S."/>
            <person name="Park H."/>
            <person name="Huh C.S."/>
        </authorList>
    </citation>
    <scope>NUCLEOTIDE SEQUENCE</scope>
    <source>
        <strain evidence="14">ICN-92133</strain>
    </source>
</reference>
<evidence type="ECO:0000313" key="15">
    <source>
        <dbReference type="Proteomes" id="UP001243623"/>
    </source>
</evidence>
<evidence type="ECO:0000256" key="11">
    <source>
        <dbReference type="SAM" id="Phobius"/>
    </source>
</evidence>
<dbReference type="GO" id="GO:0005886">
    <property type="term" value="C:plasma membrane"/>
    <property type="evidence" value="ECO:0007669"/>
    <property type="project" value="UniProtKB-SubCell"/>
</dbReference>
<dbReference type="CDD" id="cd12913">
    <property type="entry name" value="PDC1_MCP_like"/>
    <property type="match status" value="1"/>
</dbReference>
<feature type="compositionally biased region" description="Polar residues" evidence="10">
    <location>
        <begin position="611"/>
        <end position="620"/>
    </location>
</feature>
<evidence type="ECO:0000256" key="8">
    <source>
        <dbReference type="ARBA" id="ARBA00029447"/>
    </source>
</evidence>
<organism evidence="14 15">
    <name type="scientific">Selenobaculum gibii</name>
    <dbReference type="NCBI Taxonomy" id="3054208"/>
    <lineage>
        <taxon>Bacteria</taxon>
        <taxon>Bacillati</taxon>
        <taxon>Bacillota</taxon>
        <taxon>Negativicutes</taxon>
        <taxon>Selenomonadales</taxon>
        <taxon>Selenomonadaceae</taxon>
        <taxon>Selenobaculum</taxon>
    </lineage>
</organism>
<dbReference type="CDD" id="cd12912">
    <property type="entry name" value="PDC2_MCP_like"/>
    <property type="match status" value="1"/>
</dbReference>
<dbReference type="PANTHER" id="PTHR32089:SF112">
    <property type="entry name" value="LYSOZYME-LIKE PROTEIN-RELATED"/>
    <property type="match status" value="1"/>
</dbReference>
<dbReference type="InterPro" id="IPR003660">
    <property type="entry name" value="HAMP_dom"/>
</dbReference>
<dbReference type="Gene3D" id="3.30.450.20">
    <property type="entry name" value="PAS domain"/>
    <property type="match status" value="2"/>
</dbReference>
<evidence type="ECO:0000256" key="3">
    <source>
        <dbReference type="ARBA" id="ARBA00022500"/>
    </source>
</evidence>
<dbReference type="GO" id="GO:0007165">
    <property type="term" value="P:signal transduction"/>
    <property type="evidence" value="ECO:0007669"/>
    <property type="project" value="UniProtKB-KW"/>
</dbReference>
<keyword evidence="4 11" id="KW-0812">Transmembrane</keyword>
<evidence type="ECO:0000256" key="9">
    <source>
        <dbReference type="PROSITE-ProRule" id="PRU00284"/>
    </source>
</evidence>
<dbReference type="Pfam" id="PF00672">
    <property type="entry name" value="HAMP"/>
    <property type="match status" value="1"/>
</dbReference>
<dbReference type="InterPro" id="IPR004089">
    <property type="entry name" value="MCPsignal_dom"/>
</dbReference>
<dbReference type="Proteomes" id="UP001243623">
    <property type="component" value="Chromosome"/>
</dbReference>
<gene>
    <name evidence="14" type="ORF">P3F81_00445</name>
</gene>
<feature type="domain" description="HAMP" evidence="13">
    <location>
        <begin position="299"/>
        <end position="352"/>
    </location>
</feature>
<evidence type="ECO:0000256" key="2">
    <source>
        <dbReference type="ARBA" id="ARBA00022475"/>
    </source>
</evidence>
<dbReference type="PANTHER" id="PTHR32089">
    <property type="entry name" value="METHYL-ACCEPTING CHEMOTAXIS PROTEIN MCPB"/>
    <property type="match status" value="1"/>
</dbReference>
<keyword evidence="7 9" id="KW-0807">Transducer</keyword>
<dbReference type="KEGG" id="sgbi:P3F81_00445"/>
<protein>
    <submittedName>
        <fullName evidence="14">Methyl-accepting chemotaxis protein</fullName>
    </submittedName>
</protein>
<evidence type="ECO:0000256" key="7">
    <source>
        <dbReference type="ARBA" id="ARBA00023224"/>
    </source>
</evidence>
<dbReference type="AlphaFoldDB" id="A0A9Y2AIE3"/>
<feature type="region of interest" description="Disordered" evidence="10">
    <location>
        <begin position="610"/>
        <end position="634"/>
    </location>
</feature>
<evidence type="ECO:0000256" key="5">
    <source>
        <dbReference type="ARBA" id="ARBA00022989"/>
    </source>
</evidence>
<evidence type="ECO:0000256" key="1">
    <source>
        <dbReference type="ARBA" id="ARBA00004651"/>
    </source>
</evidence>
<dbReference type="PROSITE" id="PS50111">
    <property type="entry name" value="CHEMOTAXIS_TRANSDUC_2"/>
    <property type="match status" value="1"/>
</dbReference>
<feature type="domain" description="Methyl-accepting transducer" evidence="12">
    <location>
        <begin position="371"/>
        <end position="642"/>
    </location>
</feature>
<evidence type="ECO:0000313" key="14">
    <source>
        <dbReference type="EMBL" id="WIW70827.1"/>
    </source>
</evidence>